<accession>A0A8I1DG19</accession>
<keyword evidence="1" id="KW-0436">Ligase</keyword>
<evidence type="ECO:0000313" key="1">
    <source>
        <dbReference type="EMBL" id="UUN99806.1"/>
    </source>
</evidence>
<dbReference type="Pfam" id="PF13563">
    <property type="entry name" value="2_5_RNA_ligase2"/>
    <property type="match status" value="1"/>
</dbReference>
<protein>
    <submittedName>
        <fullName evidence="1">2'-5' RNA ligase family protein</fullName>
    </submittedName>
</protein>
<dbReference type="SUPFAM" id="SSF55144">
    <property type="entry name" value="LigT-like"/>
    <property type="match status" value="1"/>
</dbReference>
<dbReference type="Gene3D" id="3.90.1140.10">
    <property type="entry name" value="Cyclic phosphodiesterase"/>
    <property type="match status" value="1"/>
</dbReference>
<gene>
    <name evidence="1" type="ORF">I9054_010290</name>
</gene>
<dbReference type="Proteomes" id="UP000644140">
    <property type="component" value="Chromosome"/>
</dbReference>
<dbReference type="EMBL" id="CP092085">
    <property type="protein sequence ID" value="UUN99806.1"/>
    <property type="molecule type" value="Genomic_DNA"/>
</dbReference>
<proteinExistence type="predicted"/>
<dbReference type="GO" id="GO:0016874">
    <property type="term" value="F:ligase activity"/>
    <property type="evidence" value="ECO:0007669"/>
    <property type="project" value="UniProtKB-KW"/>
</dbReference>
<sequence>MFLHSQSTTVATQAYDYPEWHKGRENYALWYIEIKHPALGAYLNQLRQKFSNFLFHPNTRQFHITIYICGFLTDLSPQFDDDFQFKKLQQQLQDLKKSNVQPFKLKTGKINSFSSALFVDIHDDQNSLSKIRTTLAKSTQEIAPTCYYPHITLGLYKAEFPSQQILEEIEMTQQQQFEITIDQLHFGFYKANDLQGKLFDLEYYSLNSNTKKVSLEQNPCCN</sequence>
<dbReference type="AlphaFoldDB" id="A0A8I1DG19"/>
<evidence type="ECO:0000313" key="2">
    <source>
        <dbReference type="Proteomes" id="UP000644140"/>
    </source>
</evidence>
<dbReference type="RefSeq" id="WP_121774261.1">
    <property type="nucleotide sequence ID" value="NZ_BKNL01000077.1"/>
</dbReference>
<dbReference type="InterPro" id="IPR009097">
    <property type="entry name" value="Cyclic_Pdiesterase"/>
</dbReference>
<name>A0A8I1DG19_ACIBZ</name>
<reference evidence="1" key="1">
    <citation type="submission" date="2022-02" db="EMBL/GenBank/DDBJ databases">
        <title>Characterization of Tn125 harboring carbapenem-resistant Acinetobacter bereziniae clinical isolates.</title>
        <authorList>
            <person name="Wong N.-K."/>
            <person name="Pan Q."/>
        </authorList>
    </citation>
    <scope>NUCLEOTIDE SEQUENCE</scope>
    <source>
        <strain evidence="1">GD03393</strain>
    </source>
</reference>
<organism evidence="1 2">
    <name type="scientific">Acinetobacter bereziniae</name>
    <name type="common">Acinetobacter genomosp. 10</name>
    <dbReference type="NCBI Taxonomy" id="106648"/>
    <lineage>
        <taxon>Bacteria</taxon>
        <taxon>Pseudomonadati</taxon>
        <taxon>Pseudomonadota</taxon>
        <taxon>Gammaproteobacteria</taxon>
        <taxon>Moraxellales</taxon>
        <taxon>Moraxellaceae</taxon>
        <taxon>Acinetobacter</taxon>
    </lineage>
</organism>